<evidence type="ECO:0000256" key="5">
    <source>
        <dbReference type="ARBA" id="ARBA00023136"/>
    </source>
</evidence>
<feature type="transmembrane region" description="Helical" evidence="8">
    <location>
        <begin position="437"/>
        <end position="462"/>
    </location>
</feature>
<keyword evidence="3 8" id="KW-0812">Transmembrane</keyword>
<feature type="transmembrane region" description="Helical" evidence="8">
    <location>
        <begin position="482"/>
        <end position="502"/>
    </location>
</feature>
<dbReference type="SUPFAM" id="SSF103473">
    <property type="entry name" value="MFS general substrate transporter"/>
    <property type="match status" value="1"/>
</dbReference>
<evidence type="ECO:0000256" key="4">
    <source>
        <dbReference type="ARBA" id="ARBA00022989"/>
    </source>
</evidence>
<accession>A0AAD5LF54</accession>
<feature type="region of interest" description="Disordered" evidence="7">
    <location>
        <begin position="680"/>
        <end position="711"/>
    </location>
</feature>
<dbReference type="AlphaFoldDB" id="A0AAD5LF54"/>
<feature type="region of interest" description="Disordered" evidence="7">
    <location>
        <begin position="28"/>
        <end position="54"/>
    </location>
</feature>
<dbReference type="InterPro" id="IPR036259">
    <property type="entry name" value="MFS_trans_sf"/>
</dbReference>
<organism evidence="10 11">
    <name type="scientific">Daphnia sinensis</name>
    <dbReference type="NCBI Taxonomy" id="1820382"/>
    <lineage>
        <taxon>Eukaryota</taxon>
        <taxon>Metazoa</taxon>
        <taxon>Ecdysozoa</taxon>
        <taxon>Arthropoda</taxon>
        <taxon>Crustacea</taxon>
        <taxon>Branchiopoda</taxon>
        <taxon>Diplostraca</taxon>
        <taxon>Cladocera</taxon>
        <taxon>Anomopoda</taxon>
        <taxon>Daphniidae</taxon>
        <taxon>Daphnia</taxon>
        <taxon>Daphnia similis group</taxon>
    </lineage>
</organism>
<comment type="subcellular location">
    <subcellularLocation>
        <location evidence="1">Membrane</location>
        <topology evidence="1">Multi-pass membrane protein</topology>
    </subcellularLocation>
</comment>
<evidence type="ECO:0000259" key="9">
    <source>
        <dbReference type="PROSITE" id="PS50850"/>
    </source>
</evidence>
<evidence type="ECO:0000313" key="10">
    <source>
        <dbReference type="EMBL" id="KAI9560810.1"/>
    </source>
</evidence>
<dbReference type="GO" id="GO:0016020">
    <property type="term" value="C:membrane"/>
    <property type="evidence" value="ECO:0007669"/>
    <property type="project" value="UniProtKB-SubCell"/>
</dbReference>
<feature type="transmembrane region" description="Helical" evidence="8">
    <location>
        <begin position="337"/>
        <end position="360"/>
    </location>
</feature>
<dbReference type="Pfam" id="PF07690">
    <property type="entry name" value="MFS_1"/>
    <property type="match status" value="1"/>
</dbReference>
<evidence type="ECO:0000256" key="3">
    <source>
        <dbReference type="ARBA" id="ARBA00022692"/>
    </source>
</evidence>
<dbReference type="InterPro" id="IPR011701">
    <property type="entry name" value="MFS"/>
</dbReference>
<feature type="transmembrane region" description="Helical" evidence="8">
    <location>
        <begin position="126"/>
        <end position="146"/>
    </location>
</feature>
<feature type="transmembrane region" description="Helical" evidence="8">
    <location>
        <begin position="632"/>
        <end position="656"/>
    </location>
</feature>
<dbReference type="Gene3D" id="1.20.1250.20">
    <property type="entry name" value="MFS general substrate transporter like domains"/>
    <property type="match status" value="1"/>
</dbReference>
<feature type="transmembrane region" description="Helical" evidence="8">
    <location>
        <begin position="372"/>
        <end position="392"/>
    </location>
</feature>
<sequence>MDSTGIRANMSAQQLIDHEAVERYERSLRNSNRQDGKVSTNSSGSSSLSSSNLKINTKESPCVSVSSANSSSGETRIEPQLTKRQIITVSILCFVNLINYMDRYTIAGILTQIQCDLNIGDTEGGLLQTAFVAIYMICAPVFGYLGDRYSRRLIMAAGIFVWSLTTLLGSYMTNFWAFLAMRSLVGVGEASYSTIAPTIISDLFVGDTRSKFLALFYFAIPVGSGLGYIVGSEAARVMGSWHWGLRVTPIFGAIAVLLILLVVQDPPRGESEGAHLSATSWWDDIKSLGKNKSFVMSTAACTAVAFVAGALAWWGPKFIALGLATQQGHQDVSLDDVALIFGAETVMAGILGVAAGSFLGQKLRRVYPNADPNVCGAGLIFSVPFMVGTLILANSQPAMTFTFMFFGQLFLNLNWSLVSDITLVNIQNHVGSRFEHIVAFVLLIPVSYIFGLIAMIAGLLGVPLGSFLGQKLRVRYQRADPIVCGMGMLFSTPLMLAALFIAGWNTTTCFVVVFFGQVLLNLNWAIVADILLYTVIPTRRSTAEAFQILFSHALGDAGSPYLIGQISEILKKTFASPATTFVNELLLNTTTLAVMSTSTSLPDTDISANCSSSGTSSIDLTTVEGDFKALQWAMSITIVVEVLGALFFFATAWYIVEDKAKVDRAVAGLGFDDETRQLSPSRIRLPHGNSTPEEEQPITMKGSPSDYLSAI</sequence>
<feature type="transmembrane region" description="Helical" evidence="8">
    <location>
        <begin position="212"/>
        <end position="231"/>
    </location>
</feature>
<feature type="compositionally biased region" description="Low complexity" evidence="7">
    <location>
        <begin position="39"/>
        <end position="53"/>
    </location>
</feature>
<feature type="transmembrane region" description="Helical" evidence="8">
    <location>
        <begin position="398"/>
        <end position="417"/>
    </location>
</feature>
<reference evidence="10 11" key="1">
    <citation type="submission" date="2022-05" db="EMBL/GenBank/DDBJ databases">
        <title>A multi-omics perspective on studying reproductive biology in Daphnia sinensis.</title>
        <authorList>
            <person name="Jia J."/>
        </authorList>
    </citation>
    <scope>NUCLEOTIDE SEQUENCE [LARGE SCALE GENOMIC DNA]</scope>
    <source>
        <strain evidence="10 11">WSL</strain>
    </source>
</reference>
<evidence type="ECO:0000313" key="11">
    <source>
        <dbReference type="Proteomes" id="UP000820818"/>
    </source>
</evidence>
<dbReference type="Proteomes" id="UP000820818">
    <property type="component" value="Linkage Group LG3"/>
</dbReference>
<protein>
    <recommendedName>
        <fullName evidence="9">Major facilitator superfamily (MFS) profile domain-containing protein</fullName>
    </recommendedName>
</protein>
<name>A0AAD5LF54_9CRUS</name>
<evidence type="ECO:0000256" key="2">
    <source>
        <dbReference type="ARBA" id="ARBA00022448"/>
    </source>
</evidence>
<evidence type="ECO:0000256" key="6">
    <source>
        <dbReference type="ARBA" id="ARBA00024338"/>
    </source>
</evidence>
<comment type="caution">
    <text evidence="10">The sequence shown here is derived from an EMBL/GenBank/DDBJ whole genome shotgun (WGS) entry which is preliminary data.</text>
</comment>
<dbReference type="InterPro" id="IPR044770">
    <property type="entry name" value="MFS_spinster-like"/>
</dbReference>
<gene>
    <name evidence="10" type="ORF">GHT06_011762</name>
</gene>
<dbReference type="EMBL" id="WJBH02000003">
    <property type="protein sequence ID" value="KAI9560810.1"/>
    <property type="molecule type" value="Genomic_DNA"/>
</dbReference>
<dbReference type="PANTHER" id="PTHR23505:SF79">
    <property type="entry name" value="PROTEIN SPINSTER"/>
    <property type="match status" value="1"/>
</dbReference>
<dbReference type="PROSITE" id="PS50850">
    <property type="entry name" value="MFS"/>
    <property type="match status" value="1"/>
</dbReference>
<keyword evidence="5 8" id="KW-0472">Membrane</keyword>
<keyword evidence="11" id="KW-1185">Reference proteome</keyword>
<dbReference type="PANTHER" id="PTHR23505">
    <property type="entry name" value="SPINSTER"/>
    <property type="match status" value="1"/>
</dbReference>
<keyword evidence="2" id="KW-0813">Transport</keyword>
<feature type="transmembrane region" description="Helical" evidence="8">
    <location>
        <begin position="86"/>
        <end position="106"/>
    </location>
</feature>
<comment type="similarity">
    <text evidence="6">Belongs to the major facilitator superfamily. Spinster (TC 2.A.1.49) family.</text>
</comment>
<evidence type="ECO:0000256" key="7">
    <source>
        <dbReference type="SAM" id="MobiDB-lite"/>
    </source>
</evidence>
<proteinExistence type="inferred from homology"/>
<dbReference type="GO" id="GO:0022857">
    <property type="term" value="F:transmembrane transporter activity"/>
    <property type="evidence" value="ECO:0007669"/>
    <property type="project" value="InterPro"/>
</dbReference>
<feature type="transmembrane region" description="Helical" evidence="8">
    <location>
        <begin position="509"/>
        <end position="536"/>
    </location>
</feature>
<keyword evidence="4 8" id="KW-1133">Transmembrane helix</keyword>
<feature type="transmembrane region" description="Helical" evidence="8">
    <location>
        <begin position="294"/>
        <end position="314"/>
    </location>
</feature>
<dbReference type="InterPro" id="IPR020846">
    <property type="entry name" value="MFS_dom"/>
</dbReference>
<feature type="domain" description="Major facilitator superfamily (MFS) profile" evidence="9">
    <location>
        <begin position="88"/>
        <end position="605"/>
    </location>
</feature>
<evidence type="ECO:0000256" key="1">
    <source>
        <dbReference type="ARBA" id="ARBA00004141"/>
    </source>
</evidence>
<feature type="transmembrane region" description="Helical" evidence="8">
    <location>
        <begin position="243"/>
        <end position="263"/>
    </location>
</feature>
<feature type="transmembrane region" description="Helical" evidence="8">
    <location>
        <begin position="153"/>
        <end position="172"/>
    </location>
</feature>
<feature type="transmembrane region" description="Helical" evidence="8">
    <location>
        <begin position="184"/>
        <end position="205"/>
    </location>
</feature>
<evidence type="ECO:0000256" key="8">
    <source>
        <dbReference type="SAM" id="Phobius"/>
    </source>
</evidence>
<dbReference type="CDD" id="cd17328">
    <property type="entry name" value="MFS_spinster_like"/>
    <property type="match status" value="1"/>
</dbReference>